<evidence type="ECO:0000256" key="1">
    <source>
        <dbReference type="ARBA" id="ARBA00004651"/>
    </source>
</evidence>
<feature type="transmembrane region" description="Helical" evidence="7">
    <location>
        <begin position="127"/>
        <end position="145"/>
    </location>
</feature>
<comment type="caution">
    <text evidence="8">The sequence shown here is derived from an EMBL/GenBank/DDBJ whole genome shotgun (WGS) entry which is preliminary data.</text>
</comment>
<evidence type="ECO:0000313" key="8">
    <source>
        <dbReference type="EMBL" id="PFG74040.1"/>
    </source>
</evidence>
<feature type="transmembrane region" description="Helical" evidence="7">
    <location>
        <begin position="282"/>
        <end position="302"/>
    </location>
</feature>
<dbReference type="InterPro" id="IPR010290">
    <property type="entry name" value="TM_effector"/>
</dbReference>
<feature type="transmembrane region" description="Helical" evidence="7">
    <location>
        <begin position="71"/>
        <end position="90"/>
    </location>
</feature>
<feature type="transmembrane region" description="Helical" evidence="7">
    <location>
        <begin position="369"/>
        <end position="388"/>
    </location>
</feature>
<dbReference type="Pfam" id="PF05977">
    <property type="entry name" value="MFS_3"/>
    <property type="match status" value="1"/>
</dbReference>
<dbReference type="CDD" id="cd06173">
    <property type="entry name" value="MFS_MefA_like"/>
    <property type="match status" value="1"/>
</dbReference>
<name>A0A2A9HG27_TEPT2</name>
<keyword evidence="6 7" id="KW-0472">Membrane</keyword>
<keyword evidence="9" id="KW-1185">Reference proteome</keyword>
<reference evidence="8 9" key="1">
    <citation type="submission" date="2017-09" db="EMBL/GenBank/DDBJ databases">
        <title>Sequencing the genomes of two abundant thermophiles in Great Basin hot springs: Thermocrinis jamiesonii and novel Chloroflexi Thermoflexus hugenholtzii.</title>
        <authorList>
            <person name="Hedlund B."/>
        </authorList>
    </citation>
    <scope>NUCLEOTIDE SEQUENCE [LARGE SCALE GENOMIC DNA]</scope>
    <source>
        <strain evidence="8 9">G233</strain>
    </source>
</reference>
<sequence length="426" mass="44184">MSLAVDCRAMAQEAATGGQAARPVSRNPFSVPQYRAWWLASVAAGSGVGIQAVTVPLFIRDRVDSERLPLAIAAALICQTLPGAVFALLGGVVADRVERRRVLIRTYLVAAAVSLVYVVLAGADVRWAWPVFILAAIVGSAGAFTNPARQAMMPQILDQEQIQNGAIFGTLAFMATLQFAGPAAGGLLADGAGLPVAFAAEVGLLGLAALLFWRIATDRPVPTGRSVRADLAAGVRYVLREPTLRGILALGTVPGVLIMGPFAVTVVLMVGEEFGAPDRWVGLLWGSFGAGIVAGSLLLSVARVPRRGLLLAGSLVGGPLFTLGYGLAPNTGTAMVFLFAAGIAGPAIFINFAVALLQEHADRAMMGRVMSMYGLAFTASVPVGYLQAGIQASLWGARPTLVTSTALCIAVGMAAVLSLRPVTRLR</sequence>
<keyword evidence="5 7" id="KW-1133">Transmembrane helix</keyword>
<evidence type="ECO:0000256" key="6">
    <source>
        <dbReference type="ARBA" id="ARBA00023136"/>
    </source>
</evidence>
<dbReference type="PANTHER" id="PTHR23513">
    <property type="entry name" value="INTEGRAL MEMBRANE EFFLUX PROTEIN-RELATED"/>
    <property type="match status" value="1"/>
</dbReference>
<keyword evidence="3" id="KW-1003">Cell membrane</keyword>
<feature type="transmembrane region" description="Helical" evidence="7">
    <location>
        <begin position="400"/>
        <end position="419"/>
    </location>
</feature>
<evidence type="ECO:0000256" key="5">
    <source>
        <dbReference type="ARBA" id="ARBA00022989"/>
    </source>
</evidence>
<keyword evidence="4 7" id="KW-0812">Transmembrane</keyword>
<dbReference type="Gene3D" id="1.20.1250.20">
    <property type="entry name" value="MFS general substrate transporter like domains"/>
    <property type="match status" value="1"/>
</dbReference>
<organism evidence="8 9">
    <name type="scientific">Tepidiforma thermophila (strain KCTC 52669 / CGMCC 1.13589 / G233)</name>
    <dbReference type="NCBI Taxonomy" id="2761530"/>
    <lineage>
        <taxon>Bacteria</taxon>
        <taxon>Bacillati</taxon>
        <taxon>Chloroflexota</taxon>
        <taxon>Tepidiformia</taxon>
        <taxon>Tepidiformales</taxon>
        <taxon>Tepidiformaceae</taxon>
        <taxon>Tepidiforma</taxon>
    </lineage>
</organism>
<keyword evidence="2" id="KW-0813">Transport</keyword>
<feature type="transmembrane region" description="Helical" evidence="7">
    <location>
        <begin position="102"/>
        <end position="121"/>
    </location>
</feature>
<protein>
    <submittedName>
        <fullName evidence="8">Transmembrane secretion effector</fullName>
    </submittedName>
</protein>
<evidence type="ECO:0000313" key="9">
    <source>
        <dbReference type="Proteomes" id="UP000223071"/>
    </source>
</evidence>
<feature type="transmembrane region" description="Helical" evidence="7">
    <location>
        <begin position="246"/>
        <end position="270"/>
    </location>
</feature>
<dbReference type="AlphaFoldDB" id="A0A2A9HG27"/>
<dbReference type="EMBL" id="PDJQ01000001">
    <property type="protein sequence ID" value="PFG74040.1"/>
    <property type="molecule type" value="Genomic_DNA"/>
</dbReference>
<evidence type="ECO:0000256" key="4">
    <source>
        <dbReference type="ARBA" id="ARBA00022692"/>
    </source>
</evidence>
<evidence type="ECO:0000256" key="7">
    <source>
        <dbReference type="SAM" id="Phobius"/>
    </source>
</evidence>
<dbReference type="PANTHER" id="PTHR23513:SF6">
    <property type="entry name" value="MAJOR FACILITATOR SUPERFAMILY ASSOCIATED DOMAIN-CONTAINING PROTEIN"/>
    <property type="match status" value="1"/>
</dbReference>
<feature type="transmembrane region" description="Helical" evidence="7">
    <location>
        <begin position="309"/>
        <end position="328"/>
    </location>
</feature>
<dbReference type="GO" id="GO:0005886">
    <property type="term" value="C:plasma membrane"/>
    <property type="evidence" value="ECO:0007669"/>
    <property type="project" value="UniProtKB-SubCell"/>
</dbReference>
<proteinExistence type="predicted"/>
<feature type="transmembrane region" description="Helical" evidence="7">
    <location>
        <begin position="36"/>
        <end position="59"/>
    </location>
</feature>
<evidence type="ECO:0000256" key="3">
    <source>
        <dbReference type="ARBA" id="ARBA00022475"/>
    </source>
</evidence>
<accession>A0A2A9HG27</accession>
<feature type="transmembrane region" description="Helical" evidence="7">
    <location>
        <begin position="166"/>
        <end position="188"/>
    </location>
</feature>
<comment type="subcellular location">
    <subcellularLocation>
        <location evidence="1">Cell membrane</location>
        <topology evidence="1">Multi-pass membrane protein</topology>
    </subcellularLocation>
</comment>
<gene>
    <name evidence="8" type="ORF">A9A59_1248</name>
</gene>
<dbReference type="SUPFAM" id="SSF103473">
    <property type="entry name" value="MFS general substrate transporter"/>
    <property type="match status" value="1"/>
</dbReference>
<evidence type="ECO:0000256" key="2">
    <source>
        <dbReference type="ARBA" id="ARBA00022448"/>
    </source>
</evidence>
<feature type="transmembrane region" description="Helical" evidence="7">
    <location>
        <begin position="194"/>
        <end position="216"/>
    </location>
</feature>
<dbReference type="Proteomes" id="UP000223071">
    <property type="component" value="Unassembled WGS sequence"/>
</dbReference>
<dbReference type="InterPro" id="IPR036259">
    <property type="entry name" value="MFS_trans_sf"/>
</dbReference>
<feature type="transmembrane region" description="Helical" evidence="7">
    <location>
        <begin position="334"/>
        <end position="357"/>
    </location>
</feature>